<keyword evidence="1" id="KW-0812">Transmembrane</keyword>
<accession>A0ABU1RP60</accession>
<name>A0ABU1RP60_9GAMM</name>
<dbReference type="Proteomes" id="UP001254759">
    <property type="component" value="Unassembled WGS sequence"/>
</dbReference>
<dbReference type="EMBL" id="JAVDTT010000001">
    <property type="protein sequence ID" value="MDR6840564.1"/>
    <property type="molecule type" value="Genomic_DNA"/>
</dbReference>
<feature type="transmembrane region" description="Helical" evidence="1">
    <location>
        <begin position="44"/>
        <end position="66"/>
    </location>
</feature>
<feature type="transmembrane region" description="Helical" evidence="1">
    <location>
        <begin position="14"/>
        <end position="32"/>
    </location>
</feature>
<keyword evidence="1" id="KW-0472">Membrane</keyword>
<organism evidence="2 3">
    <name type="scientific">Pseudoxanthomonas sacheonensis</name>
    <dbReference type="NCBI Taxonomy" id="443615"/>
    <lineage>
        <taxon>Bacteria</taxon>
        <taxon>Pseudomonadati</taxon>
        <taxon>Pseudomonadota</taxon>
        <taxon>Gammaproteobacteria</taxon>
        <taxon>Lysobacterales</taxon>
        <taxon>Lysobacteraceae</taxon>
        <taxon>Pseudoxanthomonas</taxon>
    </lineage>
</organism>
<proteinExistence type="predicted"/>
<comment type="caution">
    <text evidence="2">The sequence shown here is derived from an EMBL/GenBank/DDBJ whole genome shotgun (WGS) entry which is preliminary data.</text>
</comment>
<reference evidence="2 3" key="1">
    <citation type="submission" date="2023-07" db="EMBL/GenBank/DDBJ databases">
        <title>Sorghum-associated microbial communities from plants grown in Nebraska, USA.</title>
        <authorList>
            <person name="Schachtman D."/>
        </authorList>
    </citation>
    <scope>NUCLEOTIDE SEQUENCE [LARGE SCALE GENOMIC DNA]</scope>
    <source>
        <strain evidence="2 3">BE107</strain>
    </source>
</reference>
<sequence>MTGQKPRLQTVKRLRALAFFGFSCMFIVAFGFDAPGTNWIDYLLIGLFLITVVLSFLSAGHAFDYLHRWWMLRK</sequence>
<evidence type="ECO:0000313" key="3">
    <source>
        <dbReference type="Proteomes" id="UP001254759"/>
    </source>
</evidence>
<keyword evidence="1" id="KW-1133">Transmembrane helix</keyword>
<gene>
    <name evidence="2" type="ORF">J2W94_000828</name>
</gene>
<protein>
    <submittedName>
        <fullName evidence="2">Uncharacterized protein</fullName>
    </submittedName>
</protein>
<evidence type="ECO:0000313" key="2">
    <source>
        <dbReference type="EMBL" id="MDR6840564.1"/>
    </source>
</evidence>
<keyword evidence="3" id="KW-1185">Reference proteome</keyword>
<evidence type="ECO:0000256" key="1">
    <source>
        <dbReference type="SAM" id="Phobius"/>
    </source>
</evidence>